<dbReference type="RefSeq" id="WP_075067062.1">
    <property type="nucleotide sequence ID" value="NZ_LKAJ02000001.1"/>
</dbReference>
<reference evidence="2" key="1">
    <citation type="submission" date="2015-09" db="EMBL/GenBank/DDBJ databases">
        <title>Draft Genome Sequences of Two Novel Amoeba-resistant Intranuclear Bacteria, Candidatus Berkiella cookevillensis and Candidatus Berkiella aquae.</title>
        <authorList>
            <person name="Mehari Y.T."/>
            <person name="Arivett B.A."/>
            <person name="Farone A.L."/>
            <person name="Gunderson J.H."/>
            <person name="Farone M.B."/>
        </authorList>
    </citation>
    <scope>NUCLEOTIDE SEQUENCE [LARGE SCALE GENOMIC DNA]</scope>
    <source>
        <strain evidence="2">HT99</strain>
    </source>
</reference>
<protein>
    <submittedName>
        <fullName evidence="2">Protein kinase domain protein</fullName>
    </submittedName>
</protein>
<proteinExistence type="predicted"/>
<dbReference type="GO" id="GO:0004672">
    <property type="term" value="F:protein kinase activity"/>
    <property type="evidence" value="ECO:0007669"/>
    <property type="project" value="InterPro"/>
</dbReference>
<name>A0A0Q9YSU9_9GAMM</name>
<dbReference type="OrthoDB" id="4103069at2"/>
<reference evidence="3" key="3">
    <citation type="submission" date="2021-06" db="EMBL/GenBank/DDBJ databases">
        <title>Genomic Description and Analysis of Intracellular Bacteria, Candidatus Berkiella cookevillensis and Candidatus Berkiella aquae.</title>
        <authorList>
            <person name="Kidane D.T."/>
            <person name="Mehari Y.T."/>
            <person name="Rice F.C."/>
            <person name="Arivett B.A."/>
            <person name="Farone A.L."/>
            <person name="Berk S.G."/>
            <person name="Farone M.B."/>
        </authorList>
    </citation>
    <scope>NUCLEOTIDE SEQUENCE</scope>
    <source>
        <strain evidence="3">HT99</strain>
    </source>
</reference>
<keyword evidence="4" id="KW-1185">Reference proteome</keyword>
<reference evidence="3" key="2">
    <citation type="journal article" date="2016" name="Genome Announc.">
        <title>Draft Genome Sequences of Two Novel Amoeba-Resistant Intranuclear Bacteria, 'Candidatus Berkiella cookevillensis' and 'Candidatus Berkiella aquae'.</title>
        <authorList>
            <person name="Mehari Y.T."/>
            <person name="Arivett B.A."/>
            <person name="Farone A.L."/>
            <person name="Gunderson J.H."/>
            <person name="Farone M.B."/>
        </authorList>
    </citation>
    <scope>NUCLEOTIDE SEQUENCE</scope>
    <source>
        <strain evidence="3">HT99</strain>
    </source>
</reference>
<dbReference type="EMBL" id="LKAJ02000001">
    <property type="protein sequence ID" value="MCS5712185.1"/>
    <property type="molecule type" value="Genomic_DNA"/>
</dbReference>
<evidence type="ECO:0000313" key="4">
    <source>
        <dbReference type="Proteomes" id="UP000051497"/>
    </source>
</evidence>
<evidence type="ECO:0000259" key="1">
    <source>
        <dbReference type="PROSITE" id="PS50011"/>
    </source>
</evidence>
<dbReference type="InterPro" id="IPR011009">
    <property type="entry name" value="Kinase-like_dom_sf"/>
</dbReference>
<sequence>MLSSPIPTKRHVNTSDNKTEIFYADDGQAYVVDSAPESVLKQEADKQNHIISEVRLVKNLQTGEMAVLKMERLPSSSQMQKFAKEFIDNEVVCGKRAGQLLGSRYIGDKHYQLLKYQTGLPLICGFSALETKRFNPFVIKEDEKIEILQEIIRELKKLHFDHKIIHRDLYGDNILISKNEGHYKVNIIDYGIAAPLCDNHHGLVYRGISGDSVYSAKQKLRDGIMPGQATDRTQTLDEDNFVHQTIIEGLNIQNPVILSKLQTFFEKIVFSPEQYDNLIDELEMLKHSSNLSFNLFDTQVLPQATKGKNIICLIIHNYVDGIGDFMHGWDFAKQIKQALAEKGYELHALVKIHKSEQEEESGLNQRAKFVEQMLMSPDSPFDHHLAYTRFTEQEGGFKKWCEEHAKELAHLSDNTVGAIEVSYPSELPEVFPKDLKIIKCFQYGYQSSGSKKTPTFNNAPLGVNNDKRKNNYGVVMHHNPIPENTKADRLISIAKNNKKFIEQLLNTDVLNKKNATAYLKTHRLMPAYLQTVSAACAFVLTQALRYKNDEKVCDFLLPRNVIDEKTVKALLIKAGFGDNEIAFIYPDTPINASPHARIRVFCSRIVDNDDYQALYNLTDDGAGCSGDSSFSTVISSDHLPYYEYKGGPIGKLYEPQLLNFVKSCIKEAKLLNDRNLEQGLENLANYFYHLNRFRALGKNVENPQSSPGEDVLPHEPEQFSLEHEIAEIMSEAFYQYCVTTSQFQQKEHIKRAWRYVQTKLKQNNTHDHLLSIIKGSIFLTEKSNREVNEILKQSNEIKGLLLDGVVKESEINNLPYQVVMLLADTRIAQLIKNQYLTVRMVDAIFGEQAMCHVGWKIKKGIKELHKNLTGIYDPDEKKILQQSPGVIFALATEIITFDQFRQNLAYFKLESDHLEVLMHIGNFKEALAMACRTENNTSIVTQLLNEFYAHSPRCDTKMIDEVLSGYYREEYKDLLLRARECKEKLQNRIAYLNSYDCKRLSRKSDTISSEVQPKIKQLICSK</sequence>
<dbReference type="InterPro" id="IPR000719">
    <property type="entry name" value="Prot_kinase_dom"/>
</dbReference>
<dbReference type="EMBL" id="LKAJ01000011">
    <property type="protein sequence ID" value="KRG20522.1"/>
    <property type="molecule type" value="Genomic_DNA"/>
</dbReference>
<dbReference type="Proteomes" id="UP000051497">
    <property type="component" value="Unassembled WGS sequence"/>
</dbReference>
<dbReference type="PROSITE" id="PS50011">
    <property type="entry name" value="PROTEIN_KINASE_DOM"/>
    <property type="match status" value="1"/>
</dbReference>
<dbReference type="STRING" id="295108.HT99x_02453"/>
<keyword evidence="2" id="KW-0808">Transferase</keyword>
<feature type="domain" description="Protein kinase" evidence="1">
    <location>
        <begin position="1"/>
        <end position="525"/>
    </location>
</feature>
<gene>
    <name evidence="3" type="ORF">HT99x_012140</name>
    <name evidence="2" type="ORF">HT99x_02453</name>
</gene>
<dbReference type="GO" id="GO:0005524">
    <property type="term" value="F:ATP binding"/>
    <property type="evidence" value="ECO:0007669"/>
    <property type="project" value="InterPro"/>
</dbReference>
<dbReference type="SUPFAM" id="SSF56112">
    <property type="entry name" value="Protein kinase-like (PK-like)"/>
    <property type="match status" value="1"/>
</dbReference>
<dbReference type="Gene3D" id="1.10.510.10">
    <property type="entry name" value="Transferase(Phosphotransferase) domain 1"/>
    <property type="match status" value="1"/>
</dbReference>
<accession>A0A0Q9YSU9</accession>
<dbReference type="Pfam" id="PF00069">
    <property type="entry name" value="Pkinase"/>
    <property type="match status" value="1"/>
</dbReference>
<organism evidence="2">
    <name type="scientific">Candidatus Berkiella aquae</name>
    <dbReference type="NCBI Taxonomy" id="295108"/>
    <lineage>
        <taxon>Bacteria</taxon>
        <taxon>Pseudomonadati</taxon>
        <taxon>Pseudomonadota</taxon>
        <taxon>Gammaproteobacteria</taxon>
        <taxon>Candidatus Berkiellales</taxon>
        <taxon>Candidatus Berkiellaceae</taxon>
        <taxon>Candidatus Berkiella</taxon>
    </lineage>
</organism>
<dbReference type="AlphaFoldDB" id="A0A0Q9YSU9"/>
<evidence type="ECO:0000313" key="2">
    <source>
        <dbReference type="EMBL" id="KRG20522.1"/>
    </source>
</evidence>
<comment type="caution">
    <text evidence="2">The sequence shown here is derived from an EMBL/GenBank/DDBJ whole genome shotgun (WGS) entry which is preliminary data.</text>
</comment>
<evidence type="ECO:0000313" key="3">
    <source>
        <dbReference type="EMBL" id="MCS5712185.1"/>
    </source>
</evidence>
<keyword evidence="2" id="KW-0418">Kinase</keyword>